<proteinExistence type="predicted"/>
<dbReference type="InterPro" id="IPR011990">
    <property type="entry name" value="TPR-like_helical_dom_sf"/>
</dbReference>
<dbReference type="SUPFAM" id="SSF48452">
    <property type="entry name" value="TPR-like"/>
    <property type="match status" value="1"/>
</dbReference>
<feature type="chain" id="PRO_5037882064" evidence="3">
    <location>
        <begin position="23"/>
        <end position="252"/>
    </location>
</feature>
<gene>
    <name evidence="4" type="ORF">G6047_01090</name>
</gene>
<evidence type="ECO:0000256" key="3">
    <source>
        <dbReference type="SAM" id="SignalP"/>
    </source>
</evidence>
<dbReference type="Pfam" id="PF06347">
    <property type="entry name" value="SH3_4"/>
    <property type="match status" value="1"/>
</dbReference>
<dbReference type="InterPro" id="IPR019734">
    <property type="entry name" value="TPR_rpt"/>
</dbReference>
<keyword evidence="5" id="KW-1185">Reference proteome</keyword>
<keyword evidence="2" id="KW-0812">Transmembrane</keyword>
<dbReference type="InterPro" id="IPR010466">
    <property type="entry name" value="DUF1058"/>
</dbReference>
<dbReference type="Gene3D" id="2.30.30.40">
    <property type="entry name" value="SH3 Domains"/>
    <property type="match status" value="1"/>
</dbReference>
<dbReference type="AlphaFoldDB" id="A0A972FIY3"/>
<name>A0A972FIY3_9FLAO</name>
<dbReference type="Gene3D" id="1.25.40.10">
    <property type="entry name" value="Tetratricopeptide repeat domain"/>
    <property type="match status" value="1"/>
</dbReference>
<feature type="repeat" description="TPR" evidence="1">
    <location>
        <begin position="56"/>
        <end position="89"/>
    </location>
</feature>
<evidence type="ECO:0000256" key="1">
    <source>
        <dbReference type="PROSITE-ProRule" id="PRU00339"/>
    </source>
</evidence>
<dbReference type="RefSeq" id="WP_169525577.1">
    <property type="nucleotide sequence ID" value="NZ_JAAMPU010000093.1"/>
</dbReference>
<keyword evidence="2" id="KW-0472">Membrane</keyword>
<reference evidence="4" key="1">
    <citation type="submission" date="2020-02" db="EMBL/GenBank/DDBJ databases">
        <title>Flavobacterium sp. genome.</title>
        <authorList>
            <person name="Jung H.S."/>
            <person name="Baek J.H."/>
            <person name="Jeon C.O."/>
        </authorList>
    </citation>
    <scope>NUCLEOTIDE SEQUENCE</scope>
    <source>
        <strain evidence="4">SE-s28</strain>
    </source>
</reference>
<feature type="transmembrane region" description="Helical" evidence="2">
    <location>
        <begin position="131"/>
        <end position="153"/>
    </location>
</feature>
<evidence type="ECO:0000256" key="2">
    <source>
        <dbReference type="SAM" id="Phobius"/>
    </source>
</evidence>
<evidence type="ECO:0000313" key="5">
    <source>
        <dbReference type="Proteomes" id="UP000712080"/>
    </source>
</evidence>
<dbReference type="EMBL" id="JAAMPU010000093">
    <property type="protein sequence ID" value="NMH26613.1"/>
    <property type="molecule type" value="Genomic_DNA"/>
</dbReference>
<dbReference type="SMART" id="SM00028">
    <property type="entry name" value="TPR"/>
    <property type="match status" value="2"/>
</dbReference>
<dbReference type="Proteomes" id="UP000712080">
    <property type="component" value="Unassembled WGS sequence"/>
</dbReference>
<organism evidence="4 5">
    <name type="scientific">Flavobacterium silvaticum</name>
    <dbReference type="NCBI Taxonomy" id="1852020"/>
    <lineage>
        <taxon>Bacteria</taxon>
        <taxon>Pseudomonadati</taxon>
        <taxon>Bacteroidota</taxon>
        <taxon>Flavobacteriia</taxon>
        <taxon>Flavobacteriales</taxon>
        <taxon>Flavobacteriaceae</taxon>
        <taxon>Flavobacterium</taxon>
    </lineage>
</organism>
<keyword evidence="2" id="KW-1133">Transmembrane helix</keyword>
<dbReference type="PROSITE" id="PS50293">
    <property type="entry name" value="TPR_REGION"/>
    <property type="match status" value="1"/>
</dbReference>
<accession>A0A972FIY3</accession>
<keyword evidence="3" id="KW-0732">Signal</keyword>
<comment type="caution">
    <text evidence="4">The sequence shown here is derived from an EMBL/GenBank/DDBJ whole genome shotgun (WGS) entry which is preliminary data.</text>
</comment>
<evidence type="ECO:0000313" key="4">
    <source>
        <dbReference type="EMBL" id="NMH26613.1"/>
    </source>
</evidence>
<dbReference type="Pfam" id="PF00515">
    <property type="entry name" value="TPR_1"/>
    <property type="match status" value="1"/>
</dbReference>
<keyword evidence="1" id="KW-0802">TPR repeat</keyword>
<sequence length="252" mass="28614">MRSIVKNLTLSLMLLASIFSRTQNGFELGNAEYRKGNFDAAAKAYESVLASKKESVELYYNLGNSYYKMNKVAPAIFNYEKALLLDPENHDVKTNLKFAQKLQIDDVKEIPKVGFRKMMEDYTSSMTVNGWAWLSVVSAFMILALFAGYYFSWSTLLKRILFIGMGVFLLVLIVSLFAAYFEKVRISSNRPAIVFASISGVKSEPQNAAQDAFVLHEGTKVQVLEQLDDWKKVELQDGNQGWIRQADIRELK</sequence>
<feature type="signal peptide" evidence="3">
    <location>
        <begin position="1"/>
        <end position="22"/>
    </location>
</feature>
<feature type="transmembrane region" description="Helical" evidence="2">
    <location>
        <begin position="160"/>
        <end position="181"/>
    </location>
</feature>
<protein>
    <submittedName>
        <fullName evidence="4">Tetratricopeptide repeat protein</fullName>
    </submittedName>
</protein>
<dbReference type="PROSITE" id="PS50005">
    <property type="entry name" value="TPR"/>
    <property type="match status" value="1"/>
</dbReference>